<dbReference type="NCBIfam" id="TIGR01550">
    <property type="entry name" value="DOC_P1"/>
    <property type="match status" value="1"/>
</dbReference>
<accession>A0A964BUP1</accession>
<protein>
    <submittedName>
        <fullName evidence="2">Type II toxin-antitoxin system death-on-curing family toxin</fullName>
    </submittedName>
</protein>
<feature type="domain" description="Fido" evidence="1">
    <location>
        <begin position="7"/>
        <end position="123"/>
    </location>
</feature>
<name>A0A964BUP1_9CYAN</name>
<evidence type="ECO:0000313" key="2">
    <source>
        <dbReference type="EMBL" id="MCC0179136.1"/>
    </source>
</evidence>
<dbReference type="AlphaFoldDB" id="A0A964BUP1"/>
<dbReference type="Proteomes" id="UP000729733">
    <property type="component" value="Unassembled WGS sequence"/>
</dbReference>
<organism evidence="2 3">
    <name type="scientific">Waterburya agarophytonicola KI4</name>
    <dbReference type="NCBI Taxonomy" id="2874699"/>
    <lineage>
        <taxon>Bacteria</taxon>
        <taxon>Bacillati</taxon>
        <taxon>Cyanobacteriota</taxon>
        <taxon>Cyanophyceae</taxon>
        <taxon>Pleurocapsales</taxon>
        <taxon>Hyellaceae</taxon>
        <taxon>Waterburya</taxon>
        <taxon>Waterburya agarophytonicola</taxon>
    </lineage>
</organism>
<dbReference type="PANTHER" id="PTHR39426:SF1">
    <property type="entry name" value="HOMOLOGY TO DEATH-ON-CURING PROTEIN OF PHAGE P1"/>
    <property type="match status" value="1"/>
</dbReference>
<dbReference type="PANTHER" id="PTHR39426">
    <property type="entry name" value="HOMOLOGY TO DEATH-ON-CURING PROTEIN OF PHAGE P1"/>
    <property type="match status" value="1"/>
</dbReference>
<dbReference type="Pfam" id="PF02661">
    <property type="entry name" value="Fic"/>
    <property type="match status" value="1"/>
</dbReference>
<evidence type="ECO:0000259" key="1">
    <source>
        <dbReference type="PROSITE" id="PS51459"/>
    </source>
</evidence>
<dbReference type="SUPFAM" id="SSF140931">
    <property type="entry name" value="Fic-like"/>
    <property type="match status" value="1"/>
</dbReference>
<dbReference type="InterPro" id="IPR003812">
    <property type="entry name" value="Fido"/>
</dbReference>
<dbReference type="PROSITE" id="PS51459">
    <property type="entry name" value="FIDO"/>
    <property type="match status" value="1"/>
</dbReference>
<comment type="caution">
    <text evidence="2">The sequence shown here is derived from an EMBL/GenBank/DDBJ whole genome shotgun (WGS) entry which is preliminary data.</text>
</comment>
<dbReference type="InterPro" id="IPR036597">
    <property type="entry name" value="Fido-like_dom_sf"/>
</dbReference>
<dbReference type="InterPro" id="IPR006440">
    <property type="entry name" value="Doc"/>
</dbReference>
<dbReference type="GO" id="GO:0016301">
    <property type="term" value="F:kinase activity"/>
    <property type="evidence" value="ECO:0007669"/>
    <property type="project" value="InterPro"/>
</dbReference>
<keyword evidence="3" id="KW-1185">Reference proteome</keyword>
<dbReference type="RefSeq" id="WP_229642234.1">
    <property type="nucleotide sequence ID" value="NZ_JADWDC010000068.1"/>
</dbReference>
<dbReference type="InterPro" id="IPR053737">
    <property type="entry name" value="Type_II_TA_Toxin"/>
</dbReference>
<proteinExistence type="predicted"/>
<dbReference type="Gene3D" id="1.20.120.1870">
    <property type="entry name" value="Fic/DOC protein, Fido domain"/>
    <property type="match status" value="1"/>
</dbReference>
<gene>
    <name evidence="2" type="ORF">I4641_19395</name>
</gene>
<evidence type="ECO:0000313" key="3">
    <source>
        <dbReference type="Proteomes" id="UP000729733"/>
    </source>
</evidence>
<reference evidence="2" key="1">
    <citation type="journal article" date="2021" name="Antonie Van Leeuwenhoek">
        <title>Draft genome and description of Waterburya agarophytonicola gen. nov. sp. nov. (Pleurocapsales, Cyanobacteria): a seaweed symbiont.</title>
        <authorList>
            <person name="Bonthond G."/>
            <person name="Shalygin S."/>
            <person name="Bayer T."/>
            <person name="Weinberger F."/>
        </authorList>
    </citation>
    <scope>NUCLEOTIDE SEQUENCE</scope>
    <source>
        <strain evidence="2">KI4</strain>
    </source>
</reference>
<dbReference type="EMBL" id="JADWDC010000068">
    <property type="protein sequence ID" value="MCC0179136.1"/>
    <property type="molecule type" value="Genomic_DNA"/>
</dbReference>
<sequence length="129" mass="14636">MKEPTWVAERIVLAIHEDQLAQHGGTLGIRDDNLLGASLARPKHLFAYGDPTIFDLAAAYGYGLANNHPFIDGNKRTAFMVMYTFLGLNNYWLEVDEMEVVVKMEGLTMNKETQESIALWLKENSRFDN</sequence>
<dbReference type="PIRSF" id="PIRSF018297">
    <property type="entry name" value="Doc"/>
    <property type="match status" value="1"/>
</dbReference>